<organism evidence="2 3">
    <name type="scientific">Lucilia cuprina</name>
    <name type="common">Green bottle fly</name>
    <name type="synonym">Australian sheep blowfly</name>
    <dbReference type="NCBI Taxonomy" id="7375"/>
    <lineage>
        <taxon>Eukaryota</taxon>
        <taxon>Metazoa</taxon>
        <taxon>Ecdysozoa</taxon>
        <taxon>Arthropoda</taxon>
        <taxon>Hexapoda</taxon>
        <taxon>Insecta</taxon>
        <taxon>Pterygota</taxon>
        <taxon>Neoptera</taxon>
        <taxon>Endopterygota</taxon>
        <taxon>Diptera</taxon>
        <taxon>Brachycera</taxon>
        <taxon>Muscomorpha</taxon>
        <taxon>Oestroidea</taxon>
        <taxon>Calliphoridae</taxon>
        <taxon>Luciliinae</taxon>
        <taxon>Lucilia</taxon>
    </lineage>
</organism>
<dbReference type="Proteomes" id="UP000037069">
    <property type="component" value="Unassembled WGS sequence"/>
</dbReference>
<feature type="compositionally biased region" description="Polar residues" evidence="1">
    <location>
        <begin position="97"/>
        <end position="107"/>
    </location>
</feature>
<protein>
    <submittedName>
        <fullName evidence="2">Uncharacterized protein</fullName>
    </submittedName>
</protein>
<comment type="caution">
    <text evidence="2">The sequence shown here is derived from an EMBL/GenBank/DDBJ whole genome shotgun (WGS) entry which is preliminary data.</text>
</comment>
<proteinExistence type="predicted"/>
<accession>A0A0L0BXU0</accession>
<evidence type="ECO:0000256" key="1">
    <source>
        <dbReference type="SAM" id="MobiDB-lite"/>
    </source>
</evidence>
<reference evidence="2 3" key="1">
    <citation type="journal article" date="2015" name="Nat. Commun.">
        <title>Lucilia cuprina genome unlocks parasitic fly biology to underpin future interventions.</title>
        <authorList>
            <person name="Anstead C.A."/>
            <person name="Korhonen P.K."/>
            <person name="Young N.D."/>
            <person name="Hall R.S."/>
            <person name="Jex A.R."/>
            <person name="Murali S.C."/>
            <person name="Hughes D.S."/>
            <person name="Lee S.F."/>
            <person name="Perry T."/>
            <person name="Stroehlein A.J."/>
            <person name="Ansell B.R."/>
            <person name="Breugelmans B."/>
            <person name="Hofmann A."/>
            <person name="Qu J."/>
            <person name="Dugan S."/>
            <person name="Lee S.L."/>
            <person name="Chao H."/>
            <person name="Dinh H."/>
            <person name="Han Y."/>
            <person name="Doddapaneni H.V."/>
            <person name="Worley K.C."/>
            <person name="Muzny D.M."/>
            <person name="Ioannidis P."/>
            <person name="Waterhouse R.M."/>
            <person name="Zdobnov E.M."/>
            <person name="James P.J."/>
            <person name="Bagnall N.H."/>
            <person name="Kotze A.C."/>
            <person name="Gibbs R.A."/>
            <person name="Richards S."/>
            <person name="Batterham P."/>
            <person name="Gasser R.B."/>
        </authorList>
    </citation>
    <scope>NUCLEOTIDE SEQUENCE [LARGE SCALE GENOMIC DNA]</scope>
    <source>
        <strain evidence="2 3">LS</strain>
        <tissue evidence="2">Full body</tissue>
    </source>
</reference>
<feature type="region of interest" description="Disordered" evidence="1">
    <location>
        <begin position="97"/>
        <end position="137"/>
    </location>
</feature>
<gene>
    <name evidence="2" type="ORF">FF38_06308</name>
</gene>
<dbReference type="EMBL" id="JRES01001264">
    <property type="protein sequence ID" value="KNC24084.1"/>
    <property type="molecule type" value="Genomic_DNA"/>
</dbReference>
<dbReference type="AlphaFoldDB" id="A0A0L0BXU0"/>
<sequence>MAYLVNTNLLSETLPGTCFHDERPSSCCTVISGTNTSSLPGLFNPRTFLGFSCLRFLRDQRSDDYLNPEVKGRTQKTICNKGFYHVRSALAQATSGVGTISSTDNSSPYPPTGTRPMGKLTTPHGTDNSTRPLPGTRWALPNERPSSWCIVIPGTNTSSLLGLQTGDAQPGTGGGISLCLNVLRSSDYLLELLYSPFVDDCSRVVWYPYEVSLNSLRVFSYCFLSADIAPNCLLAVEPQTHFVPPCSNGFQFLFVPVILSGISVLKFPTYSISDMLSGASDDSV</sequence>
<name>A0A0L0BXU0_LUCCU</name>
<evidence type="ECO:0000313" key="2">
    <source>
        <dbReference type="EMBL" id="KNC24084.1"/>
    </source>
</evidence>
<keyword evidence="3" id="KW-1185">Reference proteome</keyword>
<evidence type="ECO:0000313" key="3">
    <source>
        <dbReference type="Proteomes" id="UP000037069"/>
    </source>
</evidence>